<dbReference type="AlphaFoldDB" id="L0GVL1"/>
<dbReference type="OrthoDB" id="9767470at2"/>
<keyword evidence="1" id="KW-0472">Membrane</keyword>
<dbReference type="InterPro" id="IPR021830">
    <property type="entry name" value="DUF3422"/>
</dbReference>
<feature type="transmembrane region" description="Helical" evidence="1">
    <location>
        <begin position="401"/>
        <end position="420"/>
    </location>
</feature>
<evidence type="ECO:0000256" key="1">
    <source>
        <dbReference type="SAM" id="Phobius"/>
    </source>
</evidence>
<dbReference type="KEGG" id="tmb:Thimo_1073"/>
<protein>
    <submittedName>
        <fullName evidence="2">Uncharacterized membrane-anchored protein</fullName>
    </submittedName>
</protein>
<evidence type="ECO:0000313" key="2">
    <source>
        <dbReference type="EMBL" id="AGA89877.1"/>
    </source>
</evidence>
<organism evidence="2 3">
    <name type="scientific">Thioflavicoccus mobilis 8321</name>
    <dbReference type="NCBI Taxonomy" id="765912"/>
    <lineage>
        <taxon>Bacteria</taxon>
        <taxon>Pseudomonadati</taxon>
        <taxon>Pseudomonadota</taxon>
        <taxon>Gammaproteobacteria</taxon>
        <taxon>Chromatiales</taxon>
        <taxon>Chromatiaceae</taxon>
        <taxon>Thioflavicoccus</taxon>
    </lineage>
</organism>
<dbReference type="eggNOG" id="COG4949">
    <property type="taxonomic scope" value="Bacteria"/>
</dbReference>
<name>L0GVL1_9GAMM</name>
<dbReference type="HOGENOM" id="CLU_035873_0_0_6"/>
<evidence type="ECO:0000313" key="3">
    <source>
        <dbReference type="Proteomes" id="UP000010816"/>
    </source>
</evidence>
<reference evidence="2 3" key="1">
    <citation type="submission" date="2011-09" db="EMBL/GenBank/DDBJ databases">
        <title>Complete sequence of chromosome of Thioflavicoccus mobilis 8321.</title>
        <authorList>
            <consortium name="US DOE Joint Genome Institute"/>
            <person name="Lucas S."/>
            <person name="Han J."/>
            <person name="Lapidus A."/>
            <person name="Cheng J.-F."/>
            <person name="Goodwin L."/>
            <person name="Pitluck S."/>
            <person name="Peters L."/>
            <person name="Ovchinnikova G."/>
            <person name="Lu M."/>
            <person name="Detter J.C."/>
            <person name="Han C."/>
            <person name="Tapia R."/>
            <person name="Land M."/>
            <person name="Hauser L."/>
            <person name="Kyrpides N."/>
            <person name="Ivanova N."/>
            <person name="Pagani I."/>
            <person name="Vogl K."/>
            <person name="Liu Z."/>
            <person name="Imhoff J."/>
            <person name="Thiel V."/>
            <person name="Frigaard N.-U."/>
            <person name="Bryant D."/>
            <person name="Woyke T."/>
        </authorList>
    </citation>
    <scope>NUCLEOTIDE SEQUENCE [LARGE SCALE GENOMIC DNA]</scope>
    <source>
        <strain evidence="2 3">8321</strain>
    </source>
</reference>
<accession>L0GVL1</accession>
<dbReference type="Proteomes" id="UP000010816">
    <property type="component" value="Chromosome"/>
</dbReference>
<keyword evidence="1" id="KW-0812">Transmembrane</keyword>
<proteinExistence type="predicted"/>
<dbReference type="RefSeq" id="WP_015280022.1">
    <property type="nucleotide sequence ID" value="NC_019940.1"/>
</dbReference>
<dbReference type="EMBL" id="CP003051">
    <property type="protein sequence ID" value="AGA89877.1"/>
    <property type="molecule type" value="Genomic_DNA"/>
</dbReference>
<keyword evidence="1" id="KW-1133">Transmembrane helix</keyword>
<dbReference type="Pfam" id="PF11902">
    <property type="entry name" value="DUF3422"/>
    <property type="match status" value="1"/>
</dbReference>
<gene>
    <name evidence="2" type="ORF">Thimo_1073</name>
</gene>
<sequence>MTLPFSEHPLRHQVTAELHARTYDHLHAPVRVSHLAVVCGERGSGRNDGHLLRLLEHYGVAPPDELGQHYAADLGAIRLRWERHTEFVTYTFSEPGPFDHPFAEPVLNGLPEDWLRELPGEVITAVVLALETSDAPERTPEELATLFSGNPVIGAEVVGGAGRAWTDLRVHVDGYSRILLRDQGLSDGQAGRLARRILEVNAYRAMALLGLPLAREVNRTLSDADERLLAVAARIADNQQSSDPTSEADLLAELSTLATEIEAVTARTAYRFEASRAYYRIVQQRLEQLRQGRIKGLQTFTEFLEARLAPAIATCNSTSVRQQDLAERAARLTSLLRARVEVALQAQNRRLLESMNHRAKIQLRLQETVEGLSVIAISYYGVGLVGYLLKGLESMGVPVDSGMGLGFAVPAIVGLAWLGLKYTKRRVHQERGE</sequence>
<dbReference type="STRING" id="765912.Thimo_1073"/>
<keyword evidence="3" id="KW-1185">Reference proteome</keyword>